<dbReference type="Proteomes" id="UP000284822">
    <property type="component" value="Unassembled WGS sequence"/>
</dbReference>
<reference evidence="2 3" key="1">
    <citation type="submission" date="2018-07" db="EMBL/GenBank/DDBJ databases">
        <title>Genome sequences of six Lactobacillus spp. isolated from bumble bee guts.</title>
        <authorList>
            <person name="Motta E.V.S."/>
            <person name="Moran N.A."/>
        </authorList>
    </citation>
    <scope>NUCLEOTIDE SEQUENCE [LARGE SCALE GENOMIC DNA]</scope>
    <source>
        <strain evidence="2 3">LV-8.1</strain>
    </source>
</reference>
<keyword evidence="1" id="KW-1133">Transmembrane helix</keyword>
<dbReference type="AlphaFoldDB" id="A0A417Z7A0"/>
<organism evidence="2 3">
    <name type="scientific">Bombilactobacillus bombi</name>
    <dbReference type="NCBI Taxonomy" id="1303590"/>
    <lineage>
        <taxon>Bacteria</taxon>
        <taxon>Bacillati</taxon>
        <taxon>Bacillota</taxon>
        <taxon>Bacilli</taxon>
        <taxon>Lactobacillales</taxon>
        <taxon>Lactobacillaceae</taxon>
        <taxon>Bombilactobacillus</taxon>
    </lineage>
</organism>
<evidence type="ECO:0000313" key="3">
    <source>
        <dbReference type="Proteomes" id="UP000284822"/>
    </source>
</evidence>
<accession>A0A417Z7A0</accession>
<keyword evidence="1" id="KW-0812">Transmembrane</keyword>
<gene>
    <name evidence="2" type="ORF">DS832_05765</name>
</gene>
<protein>
    <submittedName>
        <fullName evidence="2">Uncharacterized protein</fullName>
    </submittedName>
</protein>
<evidence type="ECO:0000256" key="1">
    <source>
        <dbReference type="SAM" id="Phobius"/>
    </source>
</evidence>
<evidence type="ECO:0000313" key="2">
    <source>
        <dbReference type="EMBL" id="RHW46493.1"/>
    </source>
</evidence>
<comment type="caution">
    <text evidence="2">The sequence shown here is derived from an EMBL/GenBank/DDBJ whole genome shotgun (WGS) entry which is preliminary data.</text>
</comment>
<sequence length="461" mass="51811">MLKKVKNKHQQILFFLLLITYLFIVLNIFVVILPTDYAEASSQNRIIAPLFQNFNLNNLVFNEKSLLGEQTNTDNENENYFGLANDNPPEPNNPSYREYNLISLTQKDLTVNLVGGSNLTGGAINLPHITLEDLKVLTTNNITIDDSSKLQPNDLTKLTYNATNQQLSISLTDAALMKTNGAGTQLILNIKSKDGTKQDKAVIGIWRNYVEHPYFELNTGNNMYLQYMLNNDSTYTGTAPSTTLETAIPNYRIRDASNADSIIDTMYHGENINYWRQQSNLFIGSGGDSPMRSTVLTPWDHIYVVSDPKSKKILFQFDTTPFISSNRARIRVMGALVPTINAQQVSIKQKIINYTTTTNGQPYKLSNIWLYRKYDTDLNSNDAVPVYISSINPITKLPQGLYFKNADTPYRLDFLFDVDGGPKGWDAIPYSYDTDMSGFVGKNTTGHHADENILNGVDSTV</sequence>
<dbReference type="EMBL" id="QOCS01000011">
    <property type="protein sequence ID" value="RHW46493.1"/>
    <property type="molecule type" value="Genomic_DNA"/>
</dbReference>
<keyword evidence="1" id="KW-0472">Membrane</keyword>
<feature type="non-terminal residue" evidence="2">
    <location>
        <position position="461"/>
    </location>
</feature>
<dbReference type="RefSeq" id="WP_147369738.1">
    <property type="nucleotide sequence ID" value="NZ_QOCS01000011.1"/>
</dbReference>
<name>A0A417Z7A0_9LACO</name>
<proteinExistence type="predicted"/>
<feature type="transmembrane region" description="Helical" evidence="1">
    <location>
        <begin position="12"/>
        <end position="33"/>
    </location>
</feature>